<evidence type="ECO:0000256" key="1">
    <source>
        <dbReference type="SAM" id="Phobius"/>
    </source>
</evidence>
<accession>A0ABP9SZU1</accession>
<keyword evidence="1" id="KW-1133">Transmembrane helix</keyword>
<evidence type="ECO:0000313" key="2">
    <source>
        <dbReference type="EMBL" id="GAA5207115.1"/>
    </source>
</evidence>
<dbReference type="EMBL" id="BAABJR010000005">
    <property type="protein sequence ID" value="GAA5207115.1"/>
    <property type="molecule type" value="Genomic_DNA"/>
</dbReference>
<keyword evidence="3" id="KW-1185">Reference proteome</keyword>
<organism evidence="2 3">
    <name type="scientific">Streptomyces thinghirensis</name>
    <dbReference type="NCBI Taxonomy" id="551547"/>
    <lineage>
        <taxon>Bacteria</taxon>
        <taxon>Bacillati</taxon>
        <taxon>Actinomycetota</taxon>
        <taxon>Actinomycetes</taxon>
        <taxon>Kitasatosporales</taxon>
        <taxon>Streptomycetaceae</taxon>
        <taxon>Streptomyces</taxon>
    </lineage>
</organism>
<keyword evidence="1" id="KW-0812">Transmembrane</keyword>
<gene>
    <name evidence="2" type="ORF">GCM10023323_21330</name>
</gene>
<keyword evidence="1" id="KW-0472">Membrane</keyword>
<feature type="transmembrane region" description="Helical" evidence="1">
    <location>
        <begin position="31"/>
        <end position="48"/>
    </location>
</feature>
<dbReference type="Proteomes" id="UP001499878">
    <property type="component" value="Unassembled WGS sequence"/>
</dbReference>
<proteinExistence type="predicted"/>
<protein>
    <submittedName>
        <fullName evidence="2">Uncharacterized protein</fullName>
    </submittedName>
</protein>
<name>A0ABP9SZU1_9ACTN</name>
<reference evidence="3" key="1">
    <citation type="journal article" date="2019" name="Int. J. Syst. Evol. Microbiol.">
        <title>The Global Catalogue of Microorganisms (GCM) 10K type strain sequencing project: providing services to taxonomists for standard genome sequencing and annotation.</title>
        <authorList>
            <consortium name="The Broad Institute Genomics Platform"/>
            <consortium name="The Broad Institute Genome Sequencing Center for Infectious Disease"/>
            <person name="Wu L."/>
            <person name="Ma J."/>
        </authorList>
    </citation>
    <scope>NUCLEOTIDE SEQUENCE [LARGE SCALE GENOMIC DNA]</scope>
    <source>
        <strain evidence="3">JCM 18306</strain>
    </source>
</reference>
<dbReference type="RefSeq" id="WP_337307788.1">
    <property type="nucleotide sequence ID" value="NZ_BAABJR010000005.1"/>
</dbReference>
<comment type="caution">
    <text evidence="2">The sequence shown here is derived from an EMBL/GenBank/DDBJ whole genome shotgun (WGS) entry which is preliminary data.</text>
</comment>
<evidence type="ECO:0000313" key="3">
    <source>
        <dbReference type="Proteomes" id="UP001499878"/>
    </source>
</evidence>
<sequence>MIAIAAVLADIVLILTHRVRASPESAKYTPWPYMAVGLAGCAAGWLAIGRPDTAWDDLFLTLICGVVVTSEAAHAARTLSGRTWAGWATAFVSGAAAATWLLPDPLPFT</sequence>
<feature type="transmembrane region" description="Helical" evidence="1">
    <location>
        <begin position="84"/>
        <end position="102"/>
    </location>
</feature>